<name>A0A1N6GAN2_9PROT</name>
<dbReference type="AlphaFoldDB" id="A0A1N6GAN2"/>
<keyword evidence="2" id="KW-1185">Reference proteome</keyword>
<gene>
    <name evidence="1" type="ORF">SAMN02743940_0624</name>
</gene>
<dbReference type="Proteomes" id="UP000185062">
    <property type="component" value="Unassembled WGS sequence"/>
</dbReference>
<dbReference type="EMBL" id="FSRO01000001">
    <property type="protein sequence ID" value="SIO04537.1"/>
    <property type="molecule type" value="Genomic_DNA"/>
</dbReference>
<accession>A0A1N6GAN2</accession>
<reference evidence="1 2" key="1">
    <citation type="submission" date="2016-12" db="EMBL/GenBank/DDBJ databases">
        <authorList>
            <person name="Song W.-J."/>
            <person name="Kurnit D.M."/>
        </authorList>
    </citation>
    <scope>NUCLEOTIDE SEQUENCE [LARGE SCALE GENOMIC DNA]</scope>
    <source>
        <strain evidence="1 2">ATCC 49181</strain>
    </source>
</reference>
<organism evidence="1 2">
    <name type="scientific">Nitrosomonas cryotolerans ATCC 49181</name>
    <dbReference type="NCBI Taxonomy" id="1131553"/>
    <lineage>
        <taxon>Bacteria</taxon>
        <taxon>Pseudomonadati</taxon>
        <taxon>Pseudomonadota</taxon>
        <taxon>Betaproteobacteria</taxon>
        <taxon>Nitrosomonadales</taxon>
        <taxon>Nitrosomonadaceae</taxon>
        <taxon>Nitrosomonas</taxon>
    </lineage>
</organism>
<evidence type="ECO:0000313" key="2">
    <source>
        <dbReference type="Proteomes" id="UP000185062"/>
    </source>
</evidence>
<proteinExistence type="predicted"/>
<sequence length="47" mass="5571">MEEKSLSNSDNKFLFPQTTRGEDFIWPFSGAKLLRLFKVDKMTVVRY</sequence>
<protein>
    <submittedName>
        <fullName evidence="1">Uncharacterized protein</fullName>
    </submittedName>
</protein>
<evidence type="ECO:0000313" key="1">
    <source>
        <dbReference type="EMBL" id="SIO04537.1"/>
    </source>
</evidence>
<dbReference type="STRING" id="44575.SAMN05216419_105311"/>